<gene>
    <name evidence="4" type="ordered locus">Nham_3601</name>
</gene>
<evidence type="ECO:0000256" key="3">
    <source>
        <dbReference type="SAM" id="Coils"/>
    </source>
</evidence>
<feature type="coiled-coil region" evidence="3">
    <location>
        <begin position="200"/>
        <end position="227"/>
    </location>
</feature>
<evidence type="ECO:0000256" key="2">
    <source>
        <dbReference type="RuleBase" id="RU362097"/>
    </source>
</evidence>
<dbReference type="HOGENOM" id="CLU_012817_13_1_5"/>
<dbReference type="RefSeq" id="WP_011511970.1">
    <property type="nucleotide sequence ID" value="NC_007964.1"/>
</dbReference>
<dbReference type="OrthoDB" id="9783100at2"/>
<dbReference type="PANTHER" id="PTHR30203:SF33">
    <property type="entry name" value="BLR4455 PROTEIN"/>
    <property type="match status" value="1"/>
</dbReference>
<keyword evidence="2" id="KW-0812">Transmembrane</keyword>
<keyword evidence="5" id="KW-1185">Reference proteome</keyword>
<dbReference type="KEGG" id="nha:Nham_3601"/>
<evidence type="ECO:0000313" key="5">
    <source>
        <dbReference type="Proteomes" id="UP000001953"/>
    </source>
</evidence>
<keyword evidence="2" id="KW-0564">Palmitate</keyword>
<evidence type="ECO:0000313" key="4">
    <source>
        <dbReference type="EMBL" id="ABE64329.1"/>
    </source>
</evidence>
<comment type="similarity">
    <text evidence="1 2">Belongs to the outer membrane factor (OMF) (TC 1.B.17) family.</text>
</comment>
<proteinExistence type="inferred from homology"/>
<dbReference type="EMBL" id="CP000319">
    <property type="protein sequence ID" value="ABE64329.1"/>
    <property type="molecule type" value="Genomic_DNA"/>
</dbReference>
<dbReference type="Gene3D" id="2.20.200.10">
    <property type="entry name" value="Outer membrane efflux proteins (OEP)"/>
    <property type="match status" value="1"/>
</dbReference>
<evidence type="ECO:0000256" key="1">
    <source>
        <dbReference type="ARBA" id="ARBA00007613"/>
    </source>
</evidence>
<keyword evidence="2" id="KW-0472">Membrane</keyword>
<organism evidence="4 5">
    <name type="scientific">Nitrobacter hamburgensis (strain DSM 10229 / NCIMB 13809 / X14)</name>
    <dbReference type="NCBI Taxonomy" id="323097"/>
    <lineage>
        <taxon>Bacteria</taxon>
        <taxon>Pseudomonadati</taxon>
        <taxon>Pseudomonadota</taxon>
        <taxon>Alphaproteobacteria</taxon>
        <taxon>Hyphomicrobiales</taxon>
        <taxon>Nitrobacteraceae</taxon>
        <taxon>Nitrobacter</taxon>
    </lineage>
</organism>
<dbReference type="SUPFAM" id="SSF56954">
    <property type="entry name" value="Outer membrane efflux proteins (OEP)"/>
    <property type="match status" value="1"/>
</dbReference>
<dbReference type="STRING" id="323097.Nham_3601"/>
<name>Q1QHG8_NITHX</name>
<dbReference type="InterPro" id="IPR003423">
    <property type="entry name" value="OMP_efflux"/>
</dbReference>
<dbReference type="GO" id="GO:0015562">
    <property type="term" value="F:efflux transmembrane transporter activity"/>
    <property type="evidence" value="ECO:0007669"/>
    <property type="project" value="InterPro"/>
</dbReference>
<dbReference type="AlphaFoldDB" id="Q1QHG8"/>
<keyword evidence="2 4" id="KW-0449">Lipoprotein</keyword>
<dbReference type="eggNOG" id="COG1538">
    <property type="taxonomic scope" value="Bacteria"/>
</dbReference>
<keyword evidence="3" id="KW-0175">Coiled coil</keyword>
<sequence length="499" mass="53411">MFGAALKSISVIERLGGKARFASFFSVLLLAPALSGCILGSERPDLNLEIPTTYREASRAAPDAAVPSLDWWRGFRSKELTSLMEAAQTANLDIAVAYAQIIQADAQAGIAGAPLLPSVTGTATAERARSAASTIGGVSSPPATFSQYNVGLTASYMIDFWGKNRATLYAAEENATVARYNRDVVTLTTVVTVANTYFQILAAQDQLRVVRRNLAAAERILELIKKQFAGGTASQLDLSQQEALVATQRAAIPPLQVTLRQNIAALAVLVARAPANFKVSGGATTQITVPRVTPGLPSELLYQRPDIRQAEAQLASSNFSVEAARAAFFPQIQLTGQTGSQSAALAALFGPGAWYYTLAASLTQPIFDGFLLESQLKQAKGLQLQYLQAYRKAVLSAFADVEKALVALQQYTLQERLQNDVVSASRKAFEVSETQFRGGTVNLLTVLQTEQTLFTAENVLVQVRLTKLLAASSLFQALGGGWVPERTVSLNRDAAPGHL</sequence>
<protein>
    <submittedName>
        <fullName evidence="4">RND efflux system, outer membrane lipoprotein, NodT</fullName>
    </submittedName>
</protein>
<dbReference type="GO" id="GO:0005886">
    <property type="term" value="C:plasma membrane"/>
    <property type="evidence" value="ECO:0007669"/>
    <property type="project" value="UniProtKB-SubCell"/>
</dbReference>
<comment type="subcellular location">
    <subcellularLocation>
        <location evidence="2">Cell membrane</location>
        <topology evidence="2">Lipid-anchor</topology>
    </subcellularLocation>
</comment>
<reference evidence="4 5" key="1">
    <citation type="submission" date="2006-03" db="EMBL/GenBank/DDBJ databases">
        <title>Complete sequence of chromosome of Nitrobacter hamburgensis X14.</title>
        <authorList>
            <consortium name="US DOE Joint Genome Institute"/>
            <person name="Copeland A."/>
            <person name="Lucas S."/>
            <person name="Lapidus A."/>
            <person name="Barry K."/>
            <person name="Detter J.C."/>
            <person name="Glavina del Rio T."/>
            <person name="Hammon N."/>
            <person name="Israni S."/>
            <person name="Dalin E."/>
            <person name="Tice H."/>
            <person name="Pitluck S."/>
            <person name="Chain P."/>
            <person name="Malfatti S."/>
            <person name="Shin M."/>
            <person name="Vergez L."/>
            <person name="Schmutz J."/>
            <person name="Larimer F."/>
            <person name="Land M."/>
            <person name="Hauser L."/>
            <person name="Kyrpides N."/>
            <person name="Ivanova N."/>
            <person name="Ward B."/>
            <person name="Arp D."/>
            <person name="Klotz M."/>
            <person name="Stein L."/>
            <person name="O'Mullan G."/>
            <person name="Starkenburg S."/>
            <person name="Sayavedra L."/>
            <person name="Poret-Peterson A.T."/>
            <person name="Gentry M.E."/>
            <person name="Bruce D."/>
            <person name="Richardson P."/>
        </authorList>
    </citation>
    <scope>NUCLEOTIDE SEQUENCE [LARGE SCALE GENOMIC DNA]</scope>
    <source>
        <strain evidence="5">DSM 10229 / NCIMB 13809 / X14</strain>
    </source>
</reference>
<dbReference type="Gene3D" id="1.20.1600.10">
    <property type="entry name" value="Outer membrane efflux proteins (OEP)"/>
    <property type="match status" value="1"/>
</dbReference>
<dbReference type="Pfam" id="PF02321">
    <property type="entry name" value="OEP"/>
    <property type="match status" value="2"/>
</dbReference>
<dbReference type="InterPro" id="IPR010131">
    <property type="entry name" value="MdtP/NodT-like"/>
</dbReference>
<accession>Q1QHG8</accession>
<dbReference type="Proteomes" id="UP000001953">
    <property type="component" value="Chromosome"/>
</dbReference>
<dbReference type="NCBIfam" id="TIGR01845">
    <property type="entry name" value="outer_NodT"/>
    <property type="match status" value="1"/>
</dbReference>
<keyword evidence="2" id="KW-1134">Transmembrane beta strand</keyword>
<dbReference type="PANTHER" id="PTHR30203">
    <property type="entry name" value="OUTER MEMBRANE CATION EFFLUX PROTEIN"/>
    <property type="match status" value="1"/>
</dbReference>